<dbReference type="Pfam" id="PF07676">
    <property type="entry name" value="PD40"/>
    <property type="match status" value="1"/>
</dbReference>
<accession>A0A561PU88</accession>
<organism evidence="1 2">
    <name type="scientific">Chitinophaga polysaccharea</name>
    <dbReference type="NCBI Taxonomy" id="1293035"/>
    <lineage>
        <taxon>Bacteria</taxon>
        <taxon>Pseudomonadati</taxon>
        <taxon>Bacteroidota</taxon>
        <taxon>Chitinophagia</taxon>
        <taxon>Chitinophagales</taxon>
        <taxon>Chitinophagaceae</taxon>
        <taxon>Chitinophaga</taxon>
    </lineage>
</organism>
<proteinExistence type="predicted"/>
<name>A0A561PU88_9BACT</name>
<evidence type="ECO:0000313" key="2">
    <source>
        <dbReference type="Proteomes" id="UP000320811"/>
    </source>
</evidence>
<gene>
    <name evidence="1" type="ORF">FHW36_103487</name>
</gene>
<comment type="caution">
    <text evidence="1">The sequence shown here is derived from an EMBL/GenBank/DDBJ whole genome shotgun (WGS) entry which is preliminary data.</text>
</comment>
<dbReference type="Pfam" id="PF12566">
    <property type="entry name" value="DUF3748"/>
    <property type="match status" value="1"/>
</dbReference>
<keyword evidence="2" id="KW-1185">Reference proteome</keyword>
<dbReference type="RefSeq" id="WP_222429072.1">
    <property type="nucleotide sequence ID" value="NZ_VIWO01000003.1"/>
</dbReference>
<dbReference type="EMBL" id="VIWO01000003">
    <property type="protein sequence ID" value="TWF41683.1"/>
    <property type="molecule type" value="Genomic_DNA"/>
</dbReference>
<dbReference type="SUPFAM" id="SSF82171">
    <property type="entry name" value="DPP6 N-terminal domain-like"/>
    <property type="match status" value="1"/>
</dbReference>
<dbReference type="InterPro" id="IPR011659">
    <property type="entry name" value="WD40"/>
</dbReference>
<dbReference type="InterPro" id="IPR011042">
    <property type="entry name" value="6-blade_b-propeller_TolB-like"/>
</dbReference>
<dbReference type="InterPro" id="IPR022223">
    <property type="entry name" value="DUF3748"/>
</dbReference>
<dbReference type="CDD" id="cd15482">
    <property type="entry name" value="Sialidase_non-viral"/>
    <property type="match status" value="1"/>
</dbReference>
<dbReference type="InterPro" id="IPR036278">
    <property type="entry name" value="Sialidase_sf"/>
</dbReference>
<dbReference type="Proteomes" id="UP000320811">
    <property type="component" value="Unassembled WGS sequence"/>
</dbReference>
<reference evidence="1 2" key="1">
    <citation type="submission" date="2019-06" db="EMBL/GenBank/DDBJ databases">
        <title>Sorghum-associated microbial communities from plants grown in Nebraska, USA.</title>
        <authorList>
            <person name="Schachtman D."/>
        </authorList>
    </citation>
    <scope>NUCLEOTIDE SEQUENCE [LARGE SCALE GENOMIC DNA]</scope>
    <source>
        <strain evidence="1 2">1209</strain>
    </source>
</reference>
<sequence length="825" mass="91005">MLLHKIYLGLMVSITLCQADSKAQVPGTVINHRPAADSLYIGSPSICTLQNGTYIASHEFFGPALKNQPNTVHVFASRNKGKSWQQVGQIHGQTWSQLFAEKNTLYLLGPEKEGGDVVIRQSTDGGHTWSNPENDTTGRLLKGRHHCAPTPVVVANGRIWKGMEDVNGGGGWGKHFRSFIMSAPLGCNYLDARNWTTSNVLGYNASYLNGQFGGWLESNAVPAPDGHMVMMLRTDYRVNGNEKAAIIDISRDGKTASFHPETGFIDFPGGCKKFAVRYDSKSRLYWSLTNYVPEKDKGGNPERTRNTQALLYSSDLYHWQIKGIVLHHDDVVKHGFQYMDFQFDGNDIIAVSRTAYDDANGGADNQHNANYLTFHRIHDFRHFKTSKAYESLLPEKQPTTVQLTYTAGGHTLNSTQCVSPDDNWIVYDTRNYDTLIAATGGIAMVNVCTKEIRELYRTSHQTDFGPGVGAATFSPVKNRVLFLHGIRDADKDHPYSVSRRTGVAVDIDAPFRPLFMDARNITPPFTRGALRGGTHAHTWSGDGQWISFTYNDYVMETLSKSDPTVKDLRTVGVMFPGPVTVSVSDTTENNSGAMFAVVVTAVTPVPKPGSDEIDKAFDESWIGANGYIRPDGSRQRRAIAFQGNVRDKNNQAKTEVFVADLPDELTTAVAGQPLEGTANKPPGVPAGVRQRRITFTANGIEGPRHWLRTTPDGNLIAFLAKDTAGFINIFAVSPNGGAVQQLTFHRFNIQGGFNFSPDGSRLAYIANNTVFITQPATQRSWQLTKNNSEAPLTGAVTWLHHGKSVVYNRYVKNYLQVFMSAVPGK</sequence>
<protein>
    <submittedName>
        <fullName evidence="1">Dipeptidyl peptidase IV (DPP IV)-like protein</fullName>
    </submittedName>
</protein>
<dbReference type="AlphaFoldDB" id="A0A561PU88"/>
<dbReference type="Gene3D" id="2.120.10.30">
    <property type="entry name" value="TolB, C-terminal domain"/>
    <property type="match status" value="1"/>
</dbReference>
<evidence type="ECO:0000313" key="1">
    <source>
        <dbReference type="EMBL" id="TWF41683.1"/>
    </source>
</evidence>
<dbReference type="SUPFAM" id="SSF50939">
    <property type="entry name" value="Sialidases"/>
    <property type="match status" value="1"/>
</dbReference>
<dbReference type="Gene3D" id="2.120.10.10">
    <property type="match status" value="1"/>
</dbReference>